<dbReference type="Proteomes" id="UP000564496">
    <property type="component" value="Unassembled WGS sequence"/>
</dbReference>
<dbReference type="InterPro" id="IPR006076">
    <property type="entry name" value="FAD-dep_OxRdtase"/>
</dbReference>
<keyword evidence="3" id="KW-1185">Reference proteome</keyword>
<name>A0A7Z0DIU3_9ACTN</name>
<evidence type="ECO:0000259" key="1">
    <source>
        <dbReference type="Pfam" id="PF01266"/>
    </source>
</evidence>
<feature type="domain" description="FAD dependent oxidoreductase" evidence="1">
    <location>
        <begin position="33"/>
        <end position="406"/>
    </location>
</feature>
<comment type="caution">
    <text evidence="2">The sequence shown here is derived from an EMBL/GenBank/DDBJ whole genome shotgun (WGS) entry which is preliminary data.</text>
</comment>
<dbReference type="GO" id="GO:0005737">
    <property type="term" value="C:cytoplasm"/>
    <property type="evidence" value="ECO:0007669"/>
    <property type="project" value="TreeGrafter"/>
</dbReference>
<sequence>MSSDGYAGISLWHETAGETWEPRPALMGDLEVDVAIVGAGYTGLWTAYYLTEARPDLRIAILEAEVAGFGASGRNGGWCSALFPASLDKVAAASSREAALAQDRAMRATVDEVIRVAEAEGIEADIAKGGTITVARTQAQLERAEAEVEHARSWGLGDAELALLDRAGAEQRLAATGTLGATYTPDCASIHPAKLVRGLARVVESRGVTIYEQTRATAIEPHRVLVEHSLDQHSPAERDVVTADVVVRATEGYTPTLAGLEREVIPVRSLIIATEPLSDLVWSSIGLEERETFSDGRHLLIYGQRTADDRLVFGGRGAPYTFGSRITDADASDLRTHRRLLTTLIELFPAVRGHQVTHRWGGVLAIPRDWHASVGYDPASGLAHAGGYVGDGVATTNLAGRTLRDLILGTPSDLTALPWVGHVSPRWEPEPLRWLGVNAGLRAMTLADAEESATGKGSLVARAVAPLVGGH</sequence>
<dbReference type="RefSeq" id="WP_343051476.1">
    <property type="nucleotide sequence ID" value="NZ_JACBZR010000001.1"/>
</dbReference>
<proteinExistence type="predicted"/>
<dbReference type="PANTHER" id="PTHR13847:SF285">
    <property type="entry name" value="FAD DEPENDENT OXIDOREDUCTASE DOMAIN-CONTAINING PROTEIN"/>
    <property type="match status" value="1"/>
</dbReference>
<dbReference type="Gene3D" id="3.50.50.60">
    <property type="entry name" value="FAD/NAD(P)-binding domain"/>
    <property type="match status" value="1"/>
</dbReference>
<dbReference type="Pfam" id="PF01266">
    <property type="entry name" value="DAO"/>
    <property type="match status" value="1"/>
</dbReference>
<evidence type="ECO:0000313" key="3">
    <source>
        <dbReference type="Proteomes" id="UP000564496"/>
    </source>
</evidence>
<dbReference type="EMBL" id="JACBZR010000001">
    <property type="protein sequence ID" value="NYI76391.1"/>
    <property type="molecule type" value="Genomic_DNA"/>
</dbReference>
<accession>A0A7Z0DIU3</accession>
<dbReference type="InterPro" id="IPR036188">
    <property type="entry name" value="FAD/NAD-bd_sf"/>
</dbReference>
<gene>
    <name evidence="2" type="ORF">BJ988_001039</name>
</gene>
<evidence type="ECO:0000313" key="2">
    <source>
        <dbReference type="EMBL" id="NYI76391.1"/>
    </source>
</evidence>
<dbReference type="AlphaFoldDB" id="A0A7Z0DIU3"/>
<dbReference type="PANTHER" id="PTHR13847">
    <property type="entry name" value="SARCOSINE DEHYDROGENASE-RELATED"/>
    <property type="match status" value="1"/>
</dbReference>
<dbReference type="SUPFAM" id="SSF51905">
    <property type="entry name" value="FAD/NAD(P)-binding domain"/>
    <property type="match status" value="1"/>
</dbReference>
<protein>
    <submittedName>
        <fullName evidence="2">Glycine/D-amino acid oxidase-like deaminating enzyme</fullName>
    </submittedName>
</protein>
<reference evidence="2 3" key="1">
    <citation type="submission" date="2020-07" db="EMBL/GenBank/DDBJ databases">
        <title>Sequencing the genomes of 1000 actinobacteria strains.</title>
        <authorList>
            <person name="Klenk H.-P."/>
        </authorList>
    </citation>
    <scope>NUCLEOTIDE SEQUENCE [LARGE SCALE GENOMIC DNA]</scope>
    <source>
        <strain evidence="2 3">DSM 26487</strain>
    </source>
</reference>
<organism evidence="2 3">
    <name type="scientific">Nocardioides panzhihuensis</name>
    <dbReference type="NCBI Taxonomy" id="860243"/>
    <lineage>
        <taxon>Bacteria</taxon>
        <taxon>Bacillati</taxon>
        <taxon>Actinomycetota</taxon>
        <taxon>Actinomycetes</taxon>
        <taxon>Propionibacteriales</taxon>
        <taxon>Nocardioidaceae</taxon>
        <taxon>Nocardioides</taxon>
    </lineage>
</organism>
<dbReference type="Gene3D" id="3.30.9.10">
    <property type="entry name" value="D-Amino Acid Oxidase, subunit A, domain 2"/>
    <property type="match status" value="1"/>
</dbReference>